<proteinExistence type="predicted"/>
<reference evidence="1 2" key="1">
    <citation type="submission" date="2018-09" db="EMBL/GenBank/DDBJ databases">
        <title>Phylogenetic diversity of Pectobacterium and Dickeya strains causing blackleg disease of potato in Morocco.</title>
        <authorList>
            <person name="Oulghazi S."/>
            <person name="Moumni M."/>
            <person name="Faure D."/>
        </authorList>
    </citation>
    <scope>NUCLEOTIDE SEQUENCE [LARGE SCALE GENOMIC DNA]</scope>
    <source>
        <strain evidence="1 2">S1.15.11.2D</strain>
    </source>
</reference>
<organism evidence="1 2">
    <name type="scientific">Pectobacterium carotovorum</name>
    <name type="common">Erwinia carotovora</name>
    <dbReference type="NCBI Taxonomy" id="554"/>
    <lineage>
        <taxon>Bacteria</taxon>
        <taxon>Pseudomonadati</taxon>
        <taxon>Pseudomonadota</taxon>
        <taxon>Gammaproteobacteria</taxon>
        <taxon>Enterobacterales</taxon>
        <taxon>Pectobacteriaceae</taxon>
        <taxon>Pectobacterium</taxon>
    </lineage>
</organism>
<sequence>MPRITNEVHVARGREFNSLRRHSFPLENGHGINKEIKMISNLSPNLKRSKTVHNLALPDKNHIPMNLVKIEYQDRKAKDISAKNFIYCGSATTLPINNLGMSIDNDGRLILVNGQSYDFFKGFFRKKITGYNYKISRLTNDYCDKKFKEIYLDDNGKLIGSEKNTGKNYIIKISLVEINTESSEQFIKIDFIDYLERCNHDNLTFKIDENTSVSYFTKDNKLYLKSIKKYGNENNYSCFLDEIKMPLKVGYSISSIKRSMGALQIEVKNKDKDKKRIFFIDPMHISNKDFSVKKLSHKPPQSFSSRVGNDPHEKYHAGLPFTSDRKANFSSRTIPLFSSMVDNFKFNIKKYKKNSLEGKNRKAMINVAKAIDPGVKGICTSVSQAYKSVSKRIGNNISNKEELCNFNINILASREKYLSKLVNSALGTNSEKNLSESLISLLDEINIRDTLHLTSTNRIAAFFGIASGGLPFVPGWFAGIVAELSNRQNLTISKTETGNIRLSFNNKNKVSATGLAGTGQGMEINLLEAGLLNYMTVLPLEANAIIVAQYISGNNFSFDLSEEHFKEFSKQFSNPQKDTPFRDVIISEEKAEKIKEKEFVIKIETKSELRLQVGSMVNPNVYMVMPRTAVGARLAVDLLSIKSSTSDSADKNTFSLSKENLKITALSHEADFFHERKIMPIVMHGGGDNILWCYPLPLLEEYRALRQCNSKKCFTIFEKHTPPTPPELANKTIAYSLNDVKKIPLSITIHDKKGMKESPCLKKLSEADVNVELVNDILIQLKKSLINQQRDSQNKSCSINTIAHYEIIQSPPITTSSLRLDTAEEKIYRLKNLELRRISSLQHKYATIPMPILNFSNTHSITYDQFLGEIELEYKTKNDLSLINVNRKLSVLY</sequence>
<name>A0A419AUV1_PECCA</name>
<dbReference type="RefSeq" id="WP_147387167.1">
    <property type="nucleotide sequence ID" value="NZ_QZDH01000031.1"/>
</dbReference>
<evidence type="ECO:0000313" key="2">
    <source>
        <dbReference type="Proteomes" id="UP000283655"/>
    </source>
</evidence>
<dbReference type="AlphaFoldDB" id="A0A419AUV1"/>
<evidence type="ECO:0000313" key="1">
    <source>
        <dbReference type="EMBL" id="RJL50572.1"/>
    </source>
</evidence>
<accession>A0A419AUV1</accession>
<protein>
    <submittedName>
        <fullName evidence="1">Uncharacterized protein</fullName>
    </submittedName>
</protein>
<dbReference type="Proteomes" id="UP000283655">
    <property type="component" value="Unassembled WGS sequence"/>
</dbReference>
<dbReference type="EMBL" id="QZDH01000031">
    <property type="protein sequence ID" value="RJL50572.1"/>
    <property type="molecule type" value="Genomic_DNA"/>
</dbReference>
<comment type="caution">
    <text evidence="1">The sequence shown here is derived from an EMBL/GenBank/DDBJ whole genome shotgun (WGS) entry which is preliminary data.</text>
</comment>
<gene>
    <name evidence="1" type="ORF">D5071_13400</name>
</gene>